<dbReference type="Gene3D" id="3.40.50.2000">
    <property type="entry name" value="Glycogen Phosphorylase B"/>
    <property type="match status" value="2"/>
</dbReference>
<reference evidence="3" key="1">
    <citation type="journal article" date="2017" name="PLoS ONE">
        <title>Genetic diversity of the O antigens of Proteus species and the development of a suspension array for molecular serotyping.</title>
        <authorList>
            <person name="Yu X."/>
            <person name="Torzewska A."/>
            <person name="Zhang X."/>
            <person name="Yin Z."/>
            <person name="Drzewiecka D."/>
            <person name="Cao H."/>
            <person name="Liu B."/>
            <person name="Knirel Y.A."/>
            <person name="Rozalski A."/>
            <person name="Wang L."/>
        </authorList>
    </citation>
    <scope>NUCLEOTIDE SEQUENCE</scope>
    <source>
        <strain evidence="3">PrK 37/57</strain>
    </source>
</reference>
<sequence>MEGTIPMKKIAVIIPTLNIAGAEKLATSLANEYSKDNDTSIIVLFESRDEHKELKNITNKKTKIIKLNKKNNIYSKLILPFILFNIIKKESFDIIHTHLSSLFYLFPFAKKLNDKNIRIFHTIHNIAEKDANKINQYTNRILFKKKMAVPVAISEEIQKTVLKLYMYDSPIIHNGSNRAIKTNKFDETKIFLQDLKTNKYKKIICSIARITPQKNHDLLIECAKIKSDILFICLGDWSIEESDYAEKIIEKIKKIENIQYVGVKSNISDYLILSDAIIFTSLYEGLPISLLEAMSIGKPCISTAVGGIPDLITPKCGYITHDINSKDSILSLLDDWLQDDKDELIKKKNILIDIFNKNLSIENCANKYLTLFNEN</sequence>
<dbReference type="PANTHER" id="PTHR12526">
    <property type="entry name" value="GLYCOSYLTRANSFERASE"/>
    <property type="match status" value="1"/>
</dbReference>
<name>A0A385JMF6_PROVU</name>
<dbReference type="AlphaFoldDB" id="A0A385JMF6"/>
<protein>
    <submittedName>
        <fullName evidence="3">Gt1</fullName>
    </submittedName>
</protein>
<proteinExistence type="predicted"/>
<dbReference type="InterPro" id="IPR028098">
    <property type="entry name" value="Glyco_trans_4-like_N"/>
</dbReference>
<feature type="domain" description="Glycosyltransferase subfamily 4-like N-terminal" evidence="2">
    <location>
        <begin position="21"/>
        <end position="175"/>
    </location>
</feature>
<evidence type="ECO:0000313" key="3">
    <source>
        <dbReference type="EMBL" id="AXY99522.1"/>
    </source>
</evidence>
<accession>A0A385JMF6</accession>
<organism evidence="3">
    <name type="scientific">Proteus vulgaris</name>
    <dbReference type="NCBI Taxonomy" id="585"/>
    <lineage>
        <taxon>Bacteria</taxon>
        <taxon>Pseudomonadati</taxon>
        <taxon>Pseudomonadota</taxon>
        <taxon>Gammaproteobacteria</taxon>
        <taxon>Enterobacterales</taxon>
        <taxon>Morganellaceae</taxon>
        <taxon>Proteus</taxon>
    </lineage>
</organism>
<evidence type="ECO:0000259" key="2">
    <source>
        <dbReference type="Pfam" id="PF13439"/>
    </source>
</evidence>
<feature type="domain" description="Glycosyl transferase family 1" evidence="1">
    <location>
        <begin position="193"/>
        <end position="342"/>
    </location>
</feature>
<dbReference type="Pfam" id="PF00534">
    <property type="entry name" value="Glycos_transf_1"/>
    <property type="match status" value="1"/>
</dbReference>
<dbReference type="InterPro" id="IPR001296">
    <property type="entry name" value="Glyco_trans_1"/>
</dbReference>
<evidence type="ECO:0000259" key="1">
    <source>
        <dbReference type="Pfam" id="PF00534"/>
    </source>
</evidence>
<dbReference type="Pfam" id="PF13439">
    <property type="entry name" value="Glyco_transf_4"/>
    <property type="match status" value="1"/>
</dbReference>
<dbReference type="GO" id="GO:0016757">
    <property type="term" value="F:glycosyltransferase activity"/>
    <property type="evidence" value="ECO:0007669"/>
    <property type="project" value="InterPro"/>
</dbReference>
<dbReference type="GO" id="GO:1901135">
    <property type="term" value="P:carbohydrate derivative metabolic process"/>
    <property type="evidence" value="ECO:0007669"/>
    <property type="project" value="UniProtKB-ARBA"/>
</dbReference>
<dbReference type="PANTHER" id="PTHR12526:SF630">
    <property type="entry name" value="GLYCOSYLTRANSFERASE"/>
    <property type="match status" value="1"/>
</dbReference>
<dbReference type="EMBL" id="KY710698">
    <property type="protein sequence ID" value="AXY99522.1"/>
    <property type="molecule type" value="Genomic_DNA"/>
</dbReference>
<dbReference type="SUPFAM" id="SSF53756">
    <property type="entry name" value="UDP-Glycosyltransferase/glycogen phosphorylase"/>
    <property type="match status" value="1"/>
</dbReference>